<dbReference type="AlphaFoldDB" id="A0A6A5FSS3"/>
<accession>A0A6A5FSS3</accession>
<proteinExistence type="predicted"/>
<dbReference type="EMBL" id="WUAV01000006">
    <property type="protein sequence ID" value="KAF1745627.1"/>
    <property type="molecule type" value="Genomic_DNA"/>
</dbReference>
<dbReference type="CTD" id="78777382"/>
<sequence>MYDFDHAFMQLHHNPTPEQIRGLSLFDPSRAATRRNWLSKHMLRLYKLLGFYSRNIGGRGVYEPVHRKIQLNEILKFYLKWAEQCGKDQDLEKFREVLQKARSNSDS</sequence>
<dbReference type="KEGG" id="crq:GCK72_022074"/>
<reference evidence="1 2" key="1">
    <citation type="submission" date="2019-12" db="EMBL/GenBank/DDBJ databases">
        <title>Chromosome-level assembly of the Caenorhabditis remanei genome.</title>
        <authorList>
            <person name="Teterina A.A."/>
            <person name="Willis J.H."/>
            <person name="Phillips P.C."/>
        </authorList>
    </citation>
    <scope>NUCLEOTIDE SEQUENCE [LARGE SCALE GENOMIC DNA]</scope>
    <source>
        <strain evidence="1 2">PX506</strain>
        <tissue evidence="1">Whole organism</tissue>
    </source>
</reference>
<name>A0A6A5FSS3_CAERE</name>
<protein>
    <submittedName>
        <fullName evidence="1">Uncharacterized protein</fullName>
    </submittedName>
</protein>
<dbReference type="Proteomes" id="UP000483820">
    <property type="component" value="Chromosome X"/>
</dbReference>
<organism evidence="1 2">
    <name type="scientific">Caenorhabditis remanei</name>
    <name type="common">Caenorhabditis vulgaris</name>
    <dbReference type="NCBI Taxonomy" id="31234"/>
    <lineage>
        <taxon>Eukaryota</taxon>
        <taxon>Metazoa</taxon>
        <taxon>Ecdysozoa</taxon>
        <taxon>Nematoda</taxon>
        <taxon>Chromadorea</taxon>
        <taxon>Rhabditida</taxon>
        <taxon>Rhabditina</taxon>
        <taxon>Rhabditomorpha</taxon>
        <taxon>Rhabditoidea</taxon>
        <taxon>Rhabditidae</taxon>
        <taxon>Peloderinae</taxon>
        <taxon>Caenorhabditis</taxon>
    </lineage>
</organism>
<comment type="caution">
    <text evidence="1">The sequence shown here is derived from an EMBL/GenBank/DDBJ whole genome shotgun (WGS) entry which is preliminary data.</text>
</comment>
<gene>
    <name evidence="1" type="ORF">GCK72_022074</name>
</gene>
<dbReference type="GeneID" id="78777382"/>
<evidence type="ECO:0000313" key="2">
    <source>
        <dbReference type="Proteomes" id="UP000483820"/>
    </source>
</evidence>
<evidence type="ECO:0000313" key="1">
    <source>
        <dbReference type="EMBL" id="KAF1745627.1"/>
    </source>
</evidence>
<dbReference type="RefSeq" id="XP_053578205.1">
    <property type="nucleotide sequence ID" value="XM_053734639.1"/>
</dbReference>